<evidence type="ECO:0000256" key="2">
    <source>
        <dbReference type="ARBA" id="ARBA00004370"/>
    </source>
</evidence>
<dbReference type="NCBIfam" id="NF003652">
    <property type="entry name" value="PRK05286.2-5"/>
    <property type="match status" value="1"/>
</dbReference>
<dbReference type="InterPro" id="IPR005720">
    <property type="entry name" value="Dihydroorotate_DH_cat"/>
</dbReference>
<feature type="binding site" evidence="11">
    <location>
        <begin position="331"/>
        <end position="332"/>
    </location>
    <ligand>
        <name>FMN</name>
        <dbReference type="ChEBI" id="CHEBI:58210"/>
    </ligand>
</feature>
<reference evidence="12 13" key="1">
    <citation type="submission" date="2016-10" db="EMBL/GenBank/DDBJ databases">
        <authorList>
            <person name="de Groot N.N."/>
        </authorList>
    </citation>
    <scope>NUCLEOTIDE SEQUENCE [LARGE SCALE GENOMIC DNA]</scope>
    <source>
        <strain evidence="12 13">CGMCC 4.5506</strain>
    </source>
</reference>
<keyword evidence="5 11" id="KW-0285">Flavoprotein</keyword>
<feature type="binding site" evidence="11">
    <location>
        <begin position="71"/>
        <end position="75"/>
    </location>
    <ligand>
        <name>FMN</name>
        <dbReference type="ChEBI" id="CHEBI:58210"/>
    </ligand>
</feature>
<evidence type="ECO:0000256" key="9">
    <source>
        <dbReference type="ARBA" id="ARBA00023136"/>
    </source>
</evidence>
<dbReference type="InterPro" id="IPR050074">
    <property type="entry name" value="DHO_dehydrogenase"/>
</dbReference>
<comment type="cofactor">
    <cofactor evidence="11">
        <name>FMN</name>
        <dbReference type="ChEBI" id="CHEBI:58210"/>
    </cofactor>
    <text evidence="11">Binds 1 FMN per subunit.</text>
</comment>
<feature type="binding site" evidence="11">
    <location>
        <begin position="120"/>
        <end position="124"/>
    </location>
    <ligand>
        <name>substrate</name>
    </ligand>
</feature>
<evidence type="ECO:0000313" key="13">
    <source>
        <dbReference type="Proteomes" id="UP000199494"/>
    </source>
</evidence>
<feature type="binding site" evidence="11">
    <location>
        <begin position="257"/>
        <end position="258"/>
    </location>
    <ligand>
        <name>substrate</name>
    </ligand>
</feature>
<feature type="binding site" evidence="11">
    <location>
        <position position="256"/>
    </location>
    <ligand>
        <name>FMN</name>
        <dbReference type="ChEBI" id="CHEBI:58210"/>
    </ligand>
</feature>
<feature type="binding site" evidence="11">
    <location>
        <position position="187"/>
    </location>
    <ligand>
        <name>substrate</name>
    </ligand>
</feature>
<feature type="binding site" evidence="11">
    <location>
        <position position="182"/>
    </location>
    <ligand>
        <name>substrate</name>
    </ligand>
</feature>
<comment type="pathway">
    <text evidence="3 11">Pyrimidine metabolism; UMP biosynthesis via de novo pathway; orotate from (S)-dihydroorotate (quinone route): step 1/1.</text>
</comment>
<dbReference type="InterPro" id="IPR013785">
    <property type="entry name" value="Aldolase_TIM"/>
</dbReference>
<dbReference type="GO" id="GO:0106430">
    <property type="term" value="F:dihydroorotate dehydrogenase (quinone) activity"/>
    <property type="evidence" value="ECO:0007669"/>
    <property type="project" value="UniProtKB-EC"/>
</dbReference>
<feature type="binding site" evidence="11">
    <location>
        <position position="228"/>
    </location>
    <ligand>
        <name>FMN</name>
        <dbReference type="ChEBI" id="CHEBI:58210"/>
    </ligand>
</feature>
<proteinExistence type="inferred from homology"/>
<dbReference type="GO" id="GO:0044205">
    <property type="term" value="P:'de novo' UMP biosynthetic process"/>
    <property type="evidence" value="ECO:0007669"/>
    <property type="project" value="UniProtKB-UniRule"/>
</dbReference>
<evidence type="ECO:0000256" key="6">
    <source>
        <dbReference type="ARBA" id="ARBA00022643"/>
    </source>
</evidence>
<evidence type="ECO:0000256" key="1">
    <source>
        <dbReference type="ARBA" id="ARBA00003125"/>
    </source>
</evidence>
<comment type="function">
    <text evidence="1 11">Catalyzes the conversion of dihydroorotate to orotate with quinone as electron acceptor.</text>
</comment>
<feature type="binding site" evidence="11">
    <location>
        <position position="149"/>
    </location>
    <ligand>
        <name>FMN</name>
        <dbReference type="ChEBI" id="CHEBI:58210"/>
    </ligand>
</feature>
<dbReference type="NCBIfam" id="TIGR01036">
    <property type="entry name" value="pyrD_sub2"/>
    <property type="match status" value="1"/>
</dbReference>
<evidence type="ECO:0000256" key="5">
    <source>
        <dbReference type="ARBA" id="ARBA00022630"/>
    </source>
</evidence>
<evidence type="ECO:0000256" key="3">
    <source>
        <dbReference type="ARBA" id="ARBA00005161"/>
    </source>
</evidence>
<dbReference type="InterPro" id="IPR001295">
    <property type="entry name" value="Dihydroorotate_DH_CS"/>
</dbReference>
<evidence type="ECO:0000313" key="12">
    <source>
        <dbReference type="EMBL" id="SDC11916.1"/>
    </source>
</evidence>
<dbReference type="HAMAP" id="MF_00225">
    <property type="entry name" value="DHO_dh_type2"/>
    <property type="match status" value="1"/>
</dbReference>
<comment type="similarity">
    <text evidence="4 11">Belongs to the dihydroorotate dehydrogenase family. Type 2 subfamily.</text>
</comment>
<feature type="binding site" evidence="11">
    <location>
        <position position="281"/>
    </location>
    <ligand>
        <name>FMN</name>
        <dbReference type="ChEBI" id="CHEBI:58210"/>
    </ligand>
</feature>
<name>A0A1G6J1Q4_9PSEU</name>
<dbReference type="GO" id="GO:0005886">
    <property type="term" value="C:plasma membrane"/>
    <property type="evidence" value="ECO:0007669"/>
    <property type="project" value="UniProtKB-SubCell"/>
</dbReference>
<dbReference type="Pfam" id="PF01180">
    <property type="entry name" value="DHO_dh"/>
    <property type="match status" value="1"/>
</dbReference>
<feature type="binding site" evidence="11">
    <location>
        <position position="182"/>
    </location>
    <ligand>
        <name>FMN</name>
        <dbReference type="ChEBI" id="CHEBI:58210"/>
    </ligand>
</feature>
<feature type="active site" description="Nucleophile" evidence="11">
    <location>
        <position position="185"/>
    </location>
</feature>
<dbReference type="Gene3D" id="3.20.20.70">
    <property type="entry name" value="Aldolase class I"/>
    <property type="match status" value="1"/>
</dbReference>
<comment type="subunit">
    <text evidence="11">Monomer.</text>
</comment>
<keyword evidence="9 11" id="KW-0472">Membrane</keyword>
<keyword evidence="8 11" id="KW-0560">Oxidoreductase</keyword>
<feature type="binding site" evidence="11">
    <location>
        <position position="75"/>
    </location>
    <ligand>
        <name>substrate</name>
    </ligand>
</feature>
<keyword evidence="7 11" id="KW-0665">Pyrimidine biosynthesis</keyword>
<keyword evidence="13" id="KW-1185">Reference proteome</keyword>
<dbReference type="AlphaFoldDB" id="A0A1G6J1Q4"/>
<dbReference type="PANTHER" id="PTHR48109">
    <property type="entry name" value="DIHYDROOROTATE DEHYDROGENASE (QUINONE), MITOCHONDRIAL-RELATED"/>
    <property type="match status" value="1"/>
</dbReference>
<comment type="catalytic activity">
    <reaction evidence="10 11">
        <text>(S)-dihydroorotate + a quinone = orotate + a quinol</text>
        <dbReference type="Rhea" id="RHEA:30187"/>
        <dbReference type="ChEBI" id="CHEBI:24646"/>
        <dbReference type="ChEBI" id="CHEBI:30839"/>
        <dbReference type="ChEBI" id="CHEBI:30864"/>
        <dbReference type="ChEBI" id="CHEBI:132124"/>
        <dbReference type="EC" id="1.3.5.2"/>
    </reaction>
</comment>
<dbReference type="GO" id="GO:0006207">
    <property type="term" value="P:'de novo' pyrimidine nucleobase biosynthetic process"/>
    <property type="evidence" value="ECO:0007669"/>
    <property type="project" value="UniProtKB-UniRule"/>
</dbReference>
<keyword evidence="11" id="KW-1003">Cell membrane</keyword>
<dbReference type="Proteomes" id="UP000199494">
    <property type="component" value="Unassembled WGS sequence"/>
</dbReference>
<dbReference type="PANTHER" id="PTHR48109:SF4">
    <property type="entry name" value="DIHYDROOROTATE DEHYDROGENASE (QUINONE), MITOCHONDRIAL"/>
    <property type="match status" value="1"/>
</dbReference>
<feature type="binding site" evidence="11">
    <location>
        <position position="310"/>
    </location>
    <ligand>
        <name>FMN</name>
        <dbReference type="ChEBI" id="CHEBI:58210"/>
    </ligand>
</feature>
<evidence type="ECO:0000256" key="7">
    <source>
        <dbReference type="ARBA" id="ARBA00022975"/>
    </source>
</evidence>
<dbReference type="CDD" id="cd04738">
    <property type="entry name" value="DHOD_2_like"/>
    <property type="match status" value="1"/>
</dbReference>
<accession>A0A1G6J1Q4</accession>
<protein>
    <recommendedName>
        <fullName evidence="11">Dihydroorotate dehydrogenase (quinone)</fullName>
        <ecNumber evidence="11">1.3.5.2</ecNumber>
    </recommendedName>
    <alternativeName>
        <fullName evidence="11">DHOdehase</fullName>
        <shortName evidence="11">DHOD</shortName>
        <shortName evidence="11">DHODase</shortName>
    </alternativeName>
    <alternativeName>
        <fullName evidence="11">Dihydroorotate oxidase</fullName>
    </alternativeName>
</protein>
<sequence length="357" mass="37634">MVVVLFDRIARPTLYRLGKNDPEIVHERTVRALARLSGVRPALTALHRIYGVDDPVTVFGVRFPSRVGLAAGMDKDGKALAAWPALGFGFVEVGTVTRLAQPGNPAPRLFTLPRSEAVINRMGFNNAGAEALATALARHGTPPVPLGISIGKSKVTAIEDAVADYQASLRALHTYADYVAINVSSPNTPGLRTLQDRGALSELLAELRRTTLDLAKAHGGTAVPLLVKVAPDLTEDALAELLDVCGEQEVAGIIATNTTLERSGLDPAEAPVGKQQGGLSGKPLTERARDVVRFIRAEAGDQLPIIGVGGVSCPDDAERMLAAGASLVQLYTAFALHGPSVVRRINRTLAARKGAGY</sequence>
<evidence type="ECO:0000256" key="10">
    <source>
        <dbReference type="ARBA" id="ARBA00048639"/>
    </source>
</evidence>
<evidence type="ECO:0000256" key="8">
    <source>
        <dbReference type="ARBA" id="ARBA00023002"/>
    </source>
</evidence>
<gene>
    <name evidence="11" type="primary">pyrD</name>
    <name evidence="12" type="ORF">SAMN05421630_101484</name>
</gene>
<dbReference type="PROSITE" id="PS00911">
    <property type="entry name" value="DHODEHASE_1"/>
    <property type="match status" value="1"/>
</dbReference>
<dbReference type="EMBL" id="FMZE01000001">
    <property type="protein sequence ID" value="SDC11916.1"/>
    <property type="molecule type" value="Genomic_DNA"/>
</dbReference>
<dbReference type="GO" id="GO:0005737">
    <property type="term" value="C:cytoplasm"/>
    <property type="evidence" value="ECO:0007669"/>
    <property type="project" value="InterPro"/>
</dbReference>
<evidence type="ECO:0000256" key="4">
    <source>
        <dbReference type="ARBA" id="ARBA00005359"/>
    </source>
</evidence>
<dbReference type="InterPro" id="IPR005719">
    <property type="entry name" value="Dihydroorotate_DH_2"/>
</dbReference>
<comment type="subcellular location">
    <subcellularLocation>
        <location evidence="11">Cell membrane</location>
        <topology evidence="11">Peripheral membrane protein</topology>
    </subcellularLocation>
    <subcellularLocation>
        <location evidence="2">Membrane</location>
    </subcellularLocation>
</comment>
<feature type="binding site" evidence="11">
    <location>
        <position position="95"/>
    </location>
    <ligand>
        <name>FMN</name>
        <dbReference type="ChEBI" id="CHEBI:58210"/>
    </ligand>
</feature>
<organism evidence="12 13">
    <name type="scientific">Prauserella marina</name>
    <dbReference type="NCBI Taxonomy" id="530584"/>
    <lineage>
        <taxon>Bacteria</taxon>
        <taxon>Bacillati</taxon>
        <taxon>Actinomycetota</taxon>
        <taxon>Actinomycetes</taxon>
        <taxon>Pseudonocardiales</taxon>
        <taxon>Pseudonocardiaceae</taxon>
        <taxon>Prauserella</taxon>
    </lineage>
</organism>
<evidence type="ECO:0000256" key="11">
    <source>
        <dbReference type="HAMAP-Rule" id="MF_00225"/>
    </source>
</evidence>
<dbReference type="EC" id="1.3.5.2" evidence="11"/>
<keyword evidence="6 11" id="KW-0288">FMN</keyword>
<dbReference type="UniPathway" id="UPA00070">
    <property type="reaction ID" value="UER00946"/>
</dbReference>
<dbReference type="SUPFAM" id="SSF51395">
    <property type="entry name" value="FMN-linked oxidoreductases"/>
    <property type="match status" value="1"/>
</dbReference>
<dbReference type="STRING" id="530584.SAMN05421630_101484"/>